<dbReference type="GO" id="GO:0000155">
    <property type="term" value="F:phosphorelay sensor kinase activity"/>
    <property type="evidence" value="ECO:0007669"/>
    <property type="project" value="InterPro"/>
</dbReference>
<evidence type="ECO:0000313" key="18">
    <source>
        <dbReference type="Proteomes" id="UP000193391"/>
    </source>
</evidence>
<dbReference type="SMART" id="SM00304">
    <property type="entry name" value="HAMP"/>
    <property type="match status" value="1"/>
</dbReference>
<evidence type="ECO:0000256" key="12">
    <source>
        <dbReference type="ARBA" id="ARBA00023136"/>
    </source>
</evidence>
<dbReference type="InterPro" id="IPR000014">
    <property type="entry name" value="PAS"/>
</dbReference>
<dbReference type="CDD" id="cd06225">
    <property type="entry name" value="HAMP"/>
    <property type="match status" value="1"/>
</dbReference>
<dbReference type="PROSITE" id="PS50112">
    <property type="entry name" value="PAS"/>
    <property type="match status" value="1"/>
</dbReference>
<evidence type="ECO:0000256" key="13">
    <source>
        <dbReference type="SAM" id="Phobius"/>
    </source>
</evidence>
<dbReference type="Gene3D" id="1.10.287.130">
    <property type="match status" value="1"/>
</dbReference>
<dbReference type="InterPro" id="IPR003660">
    <property type="entry name" value="HAMP_dom"/>
</dbReference>
<dbReference type="FunFam" id="3.30.565.10:FF:000006">
    <property type="entry name" value="Sensor histidine kinase WalK"/>
    <property type="match status" value="1"/>
</dbReference>
<evidence type="ECO:0000256" key="2">
    <source>
        <dbReference type="ARBA" id="ARBA00004141"/>
    </source>
</evidence>
<dbReference type="InterPro" id="IPR004358">
    <property type="entry name" value="Sig_transdc_His_kin-like_C"/>
</dbReference>
<dbReference type="SUPFAM" id="SSF55785">
    <property type="entry name" value="PYP-like sensor domain (PAS domain)"/>
    <property type="match status" value="1"/>
</dbReference>
<dbReference type="Proteomes" id="UP000193391">
    <property type="component" value="Unassembled WGS sequence"/>
</dbReference>
<dbReference type="AlphaFoldDB" id="A0A1Y2KX79"/>
<evidence type="ECO:0000256" key="8">
    <source>
        <dbReference type="ARBA" id="ARBA00022777"/>
    </source>
</evidence>
<dbReference type="STRING" id="1293891.TMES_16640"/>
<dbReference type="Pfam" id="PF00512">
    <property type="entry name" value="HisKA"/>
    <property type="match status" value="1"/>
</dbReference>
<keyword evidence="6 13" id="KW-0812">Transmembrane</keyword>
<keyword evidence="7" id="KW-0547">Nucleotide-binding</keyword>
<dbReference type="Gene3D" id="3.30.565.10">
    <property type="entry name" value="Histidine kinase-like ATPase, C-terminal domain"/>
    <property type="match status" value="1"/>
</dbReference>
<dbReference type="InterPro" id="IPR036890">
    <property type="entry name" value="HATPase_C_sf"/>
</dbReference>
<dbReference type="EC" id="2.7.13.3" evidence="3"/>
<dbReference type="GO" id="GO:0006355">
    <property type="term" value="P:regulation of DNA-templated transcription"/>
    <property type="evidence" value="ECO:0007669"/>
    <property type="project" value="InterPro"/>
</dbReference>
<keyword evidence="4" id="KW-0597">Phosphoprotein</keyword>
<proteinExistence type="predicted"/>
<evidence type="ECO:0000259" key="15">
    <source>
        <dbReference type="PROSITE" id="PS50112"/>
    </source>
</evidence>
<dbReference type="GO" id="GO:0030295">
    <property type="term" value="F:protein kinase activator activity"/>
    <property type="evidence" value="ECO:0007669"/>
    <property type="project" value="TreeGrafter"/>
</dbReference>
<feature type="transmembrane region" description="Helical" evidence="13">
    <location>
        <begin position="260"/>
        <end position="282"/>
    </location>
</feature>
<dbReference type="Gene3D" id="6.10.340.10">
    <property type="match status" value="1"/>
</dbReference>
<keyword evidence="10 13" id="KW-1133">Transmembrane helix</keyword>
<organism evidence="17 18">
    <name type="scientific">Thalassospira mesophila</name>
    <dbReference type="NCBI Taxonomy" id="1293891"/>
    <lineage>
        <taxon>Bacteria</taxon>
        <taxon>Pseudomonadati</taxon>
        <taxon>Pseudomonadota</taxon>
        <taxon>Alphaproteobacteria</taxon>
        <taxon>Rhodospirillales</taxon>
        <taxon>Thalassospiraceae</taxon>
        <taxon>Thalassospira</taxon>
    </lineage>
</organism>
<feature type="transmembrane region" description="Helical" evidence="13">
    <location>
        <begin position="15"/>
        <end position="38"/>
    </location>
</feature>
<reference evidence="17 18" key="1">
    <citation type="submission" date="2014-03" db="EMBL/GenBank/DDBJ databases">
        <title>The draft genome sequence of Thalassospira mesophila JCM 18969.</title>
        <authorList>
            <person name="Lai Q."/>
            <person name="Shao Z."/>
        </authorList>
    </citation>
    <scope>NUCLEOTIDE SEQUENCE [LARGE SCALE GENOMIC DNA]</scope>
    <source>
        <strain evidence="17 18">JCM 18969</strain>
    </source>
</reference>
<evidence type="ECO:0000256" key="5">
    <source>
        <dbReference type="ARBA" id="ARBA00022679"/>
    </source>
</evidence>
<dbReference type="Pfam" id="PF00672">
    <property type="entry name" value="HAMP"/>
    <property type="match status" value="1"/>
</dbReference>
<name>A0A1Y2KX79_9PROT</name>
<evidence type="ECO:0000256" key="4">
    <source>
        <dbReference type="ARBA" id="ARBA00022553"/>
    </source>
</evidence>
<comment type="catalytic activity">
    <reaction evidence="1">
        <text>ATP + protein L-histidine = ADP + protein N-phospho-L-histidine.</text>
        <dbReference type="EC" id="2.7.13.3"/>
    </reaction>
</comment>
<dbReference type="SMART" id="SM00091">
    <property type="entry name" value="PAS"/>
    <property type="match status" value="1"/>
</dbReference>
<keyword evidence="8" id="KW-0418">Kinase</keyword>
<dbReference type="InterPro" id="IPR013767">
    <property type="entry name" value="PAS_fold"/>
</dbReference>
<gene>
    <name evidence="17" type="ORF">TMES_16640</name>
</gene>
<feature type="domain" description="Histidine kinase" evidence="14">
    <location>
        <begin position="489"/>
        <end position="708"/>
    </location>
</feature>
<evidence type="ECO:0000256" key="11">
    <source>
        <dbReference type="ARBA" id="ARBA00023012"/>
    </source>
</evidence>
<comment type="subcellular location">
    <subcellularLocation>
        <location evidence="2">Membrane</location>
        <topology evidence="2">Multi-pass membrane protein</topology>
    </subcellularLocation>
</comment>
<dbReference type="SMART" id="SM00387">
    <property type="entry name" value="HATPase_c"/>
    <property type="match status" value="1"/>
</dbReference>
<protein>
    <recommendedName>
        <fullName evidence="3">histidine kinase</fullName>
        <ecNumber evidence="3">2.7.13.3</ecNumber>
    </recommendedName>
</protein>
<dbReference type="InterPro" id="IPR036097">
    <property type="entry name" value="HisK_dim/P_sf"/>
</dbReference>
<keyword evidence="5" id="KW-0808">Transferase</keyword>
<feature type="domain" description="PAS" evidence="15">
    <location>
        <begin position="360"/>
        <end position="415"/>
    </location>
</feature>
<dbReference type="InterPro" id="IPR003661">
    <property type="entry name" value="HisK_dim/P_dom"/>
</dbReference>
<dbReference type="InterPro" id="IPR035965">
    <property type="entry name" value="PAS-like_dom_sf"/>
</dbReference>
<evidence type="ECO:0000256" key="10">
    <source>
        <dbReference type="ARBA" id="ARBA00022989"/>
    </source>
</evidence>
<evidence type="ECO:0000256" key="6">
    <source>
        <dbReference type="ARBA" id="ARBA00022692"/>
    </source>
</evidence>
<dbReference type="NCBIfam" id="TIGR00229">
    <property type="entry name" value="sensory_box"/>
    <property type="match status" value="1"/>
</dbReference>
<accession>A0A1Y2KX79</accession>
<sequence>MFKKYWSNLALARKFALGSAAMTVCVTLIVGVYATLFVRNQLLLEVQQEIDREAITGAQRISLYLGAVHHNLKNMAASSLVINGIVDSYGRDNYLTPFLSDFRISDSLLVDVGLFDFKGKLIARSSPEVEEDIAGEAGFNEVINGRSNADYHHHEQAQDSYIAITYPVFYEATQRPEGVLLGRVHLDNFPDILKVNDQSLFYFKLTDRTGVKVGNWPWPENQEILSRQYDVALETPMDKLGLTLHVARRAAEALMPMQRLIMNIGIAAVIVIALTVFVAVLVGRQLSRPLRALERAATRIATEGYFDVDLPDLGNDEVGRLAGSFREMLGHINVSYSVLEARVISRTRELDEARLHLRDSASQLQSILNNVVDSIVTIDVQGNVQSCNNAAVKLFACPASQLIGKNIVDLIDIDDLDVFLVPTSNDFRNDQRRTLKEAVLHPARGKAVPIEYAIGEQMEIAETCVMTLLIRNITERKEIERLKEEFVSSVSHELRTPLTSIRGALALAKRDPVVPGSNRLQKLLDVAEENSKRLGDLVNDILDLEKLENGKMSFTIKPLKLEELVQTSINSCTPYIRKHGKQVRLLPSNQSFEIAGDEGRLMQVLNNLLSNAAKYSGPQTVIDVVLAKVGDNVRVSVIDQGPGIAPALRAFMFSRFWQADGSNTKNESGTGLGLAITKSLMEGNGGSVQYRSRLGVGSIFHIDLPVKNVSPCPTASNDIAFAAGPFDQKVMRTLGKQAEDTENVMFFGLSSAAQAVLYLESGAFLKIPTEALPPEITRRSPTEMFAVMAQHDGTSHKKNLYWLSERNA</sequence>
<dbReference type="CDD" id="cd00082">
    <property type="entry name" value="HisKA"/>
    <property type="match status" value="1"/>
</dbReference>
<keyword evidence="11" id="KW-0902">Two-component regulatory system</keyword>
<evidence type="ECO:0000256" key="3">
    <source>
        <dbReference type="ARBA" id="ARBA00012438"/>
    </source>
</evidence>
<dbReference type="PROSITE" id="PS50885">
    <property type="entry name" value="HAMP"/>
    <property type="match status" value="1"/>
</dbReference>
<dbReference type="PROSITE" id="PS50109">
    <property type="entry name" value="HIS_KIN"/>
    <property type="match status" value="1"/>
</dbReference>
<dbReference type="FunFam" id="1.10.287.130:FF:000001">
    <property type="entry name" value="Two-component sensor histidine kinase"/>
    <property type="match status" value="1"/>
</dbReference>
<dbReference type="InterPro" id="IPR003594">
    <property type="entry name" value="HATPase_dom"/>
</dbReference>
<dbReference type="GO" id="GO:0000156">
    <property type="term" value="F:phosphorelay response regulator activity"/>
    <property type="evidence" value="ECO:0007669"/>
    <property type="project" value="TreeGrafter"/>
</dbReference>
<dbReference type="Gene3D" id="3.30.450.20">
    <property type="entry name" value="PAS domain"/>
    <property type="match status" value="1"/>
</dbReference>
<dbReference type="Pfam" id="PF00989">
    <property type="entry name" value="PAS"/>
    <property type="match status" value="1"/>
</dbReference>
<evidence type="ECO:0000259" key="14">
    <source>
        <dbReference type="PROSITE" id="PS50109"/>
    </source>
</evidence>
<dbReference type="PRINTS" id="PR00344">
    <property type="entry name" value="BCTRLSENSOR"/>
</dbReference>
<dbReference type="OrthoDB" id="8477265at2"/>
<keyword evidence="18" id="KW-1185">Reference proteome</keyword>
<dbReference type="GO" id="GO:0005524">
    <property type="term" value="F:ATP binding"/>
    <property type="evidence" value="ECO:0007669"/>
    <property type="project" value="UniProtKB-KW"/>
</dbReference>
<dbReference type="InterPro" id="IPR005467">
    <property type="entry name" value="His_kinase_dom"/>
</dbReference>
<keyword evidence="9" id="KW-0067">ATP-binding</keyword>
<keyword evidence="12 13" id="KW-0472">Membrane</keyword>
<evidence type="ECO:0000259" key="16">
    <source>
        <dbReference type="PROSITE" id="PS50885"/>
    </source>
</evidence>
<dbReference type="SUPFAM" id="SSF55874">
    <property type="entry name" value="ATPase domain of HSP90 chaperone/DNA topoisomerase II/histidine kinase"/>
    <property type="match status" value="1"/>
</dbReference>
<feature type="domain" description="HAMP" evidence="16">
    <location>
        <begin position="284"/>
        <end position="337"/>
    </location>
</feature>
<dbReference type="InterPro" id="IPR050351">
    <property type="entry name" value="BphY/WalK/GraS-like"/>
</dbReference>
<evidence type="ECO:0000256" key="1">
    <source>
        <dbReference type="ARBA" id="ARBA00000085"/>
    </source>
</evidence>
<dbReference type="PANTHER" id="PTHR42878:SF7">
    <property type="entry name" value="SENSOR HISTIDINE KINASE GLRK"/>
    <property type="match status" value="1"/>
</dbReference>
<dbReference type="RefSeq" id="WP_085584631.1">
    <property type="nucleotide sequence ID" value="NZ_JFKA01000009.1"/>
</dbReference>
<dbReference type="SMART" id="SM00388">
    <property type="entry name" value="HisKA"/>
    <property type="match status" value="1"/>
</dbReference>
<evidence type="ECO:0000256" key="9">
    <source>
        <dbReference type="ARBA" id="ARBA00022840"/>
    </source>
</evidence>
<evidence type="ECO:0000256" key="7">
    <source>
        <dbReference type="ARBA" id="ARBA00022741"/>
    </source>
</evidence>
<dbReference type="PANTHER" id="PTHR42878">
    <property type="entry name" value="TWO-COMPONENT HISTIDINE KINASE"/>
    <property type="match status" value="1"/>
</dbReference>
<evidence type="ECO:0000313" key="17">
    <source>
        <dbReference type="EMBL" id="OSQ36712.1"/>
    </source>
</evidence>
<comment type="caution">
    <text evidence="17">The sequence shown here is derived from an EMBL/GenBank/DDBJ whole genome shotgun (WGS) entry which is preliminary data.</text>
</comment>
<dbReference type="SUPFAM" id="SSF47384">
    <property type="entry name" value="Homodimeric domain of signal transducing histidine kinase"/>
    <property type="match status" value="1"/>
</dbReference>
<dbReference type="SUPFAM" id="SSF158472">
    <property type="entry name" value="HAMP domain-like"/>
    <property type="match status" value="1"/>
</dbReference>
<dbReference type="GO" id="GO:0007234">
    <property type="term" value="P:osmosensory signaling via phosphorelay pathway"/>
    <property type="evidence" value="ECO:0007669"/>
    <property type="project" value="TreeGrafter"/>
</dbReference>
<dbReference type="EMBL" id="JFKA01000009">
    <property type="protein sequence ID" value="OSQ36712.1"/>
    <property type="molecule type" value="Genomic_DNA"/>
</dbReference>
<dbReference type="GO" id="GO:0016020">
    <property type="term" value="C:membrane"/>
    <property type="evidence" value="ECO:0007669"/>
    <property type="project" value="UniProtKB-SubCell"/>
</dbReference>
<dbReference type="Pfam" id="PF02518">
    <property type="entry name" value="HATPase_c"/>
    <property type="match status" value="1"/>
</dbReference>